<comment type="similarity">
    <text evidence="5">Belongs to the SAT4 family.</text>
</comment>
<name>A0ABR0E929_ZASCE</name>
<evidence type="ECO:0000313" key="9">
    <source>
        <dbReference type="Proteomes" id="UP001305779"/>
    </source>
</evidence>
<evidence type="ECO:0000256" key="3">
    <source>
        <dbReference type="ARBA" id="ARBA00022989"/>
    </source>
</evidence>
<dbReference type="InterPro" id="IPR052337">
    <property type="entry name" value="SAT4-like"/>
</dbReference>
<dbReference type="InterPro" id="IPR049326">
    <property type="entry name" value="Rhodopsin_dom_fungi"/>
</dbReference>
<dbReference type="PANTHER" id="PTHR33048:SF129">
    <property type="entry name" value="INTEGRAL MEMBRANE PROTEIN-RELATED"/>
    <property type="match status" value="1"/>
</dbReference>
<feature type="transmembrane region" description="Helical" evidence="6">
    <location>
        <begin position="270"/>
        <end position="294"/>
    </location>
</feature>
<feature type="transmembrane region" description="Helical" evidence="6">
    <location>
        <begin position="29"/>
        <end position="51"/>
    </location>
</feature>
<organism evidence="8 9">
    <name type="scientific">Zasmidium cellare</name>
    <name type="common">Wine cellar mold</name>
    <name type="synonym">Racodium cellare</name>
    <dbReference type="NCBI Taxonomy" id="395010"/>
    <lineage>
        <taxon>Eukaryota</taxon>
        <taxon>Fungi</taxon>
        <taxon>Dikarya</taxon>
        <taxon>Ascomycota</taxon>
        <taxon>Pezizomycotina</taxon>
        <taxon>Dothideomycetes</taxon>
        <taxon>Dothideomycetidae</taxon>
        <taxon>Mycosphaerellales</taxon>
        <taxon>Mycosphaerellaceae</taxon>
        <taxon>Zasmidium</taxon>
    </lineage>
</organism>
<keyword evidence="4 6" id="KW-0472">Membrane</keyword>
<evidence type="ECO:0000256" key="1">
    <source>
        <dbReference type="ARBA" id="ARBA00004141"/>
    </source>
</evidence>
<dbReference type="Pfam" id="PF20684">
    <property type="entry name" value="Fung_rhodopsin"/>
    <property type="match status" value="1"/>
</dbReference>
<evidence type="ECO:0000313" key="8">
    <source>
        <dbReference type="EMBL" id="KAK4497947.1"/>
    </source>
</evidence>
<comment type="subcellular location">
    <subcellularLocation>
        <location evidence="1">Membrane</location>
        <topology evidence="1">Multi-pass membrane protein</topology>
    </subcellularLocation>
</comment>
<keyword evidence="2 6" id="KW-0812">Transmembrane</keyword>
<accession>A0ABR0E929</accession>
<comment type="caution">
    <text evidence="8">The sequence shown here is derived from an EMBL/GenBank/DDBJ whole genome shotgun (WGS) entry which is preliminary data.</text>
</comment>
<evidence type="ECO:0000256" key="6">
    <source>
        <dbReference type="SAM" id="Phobius"/>
    </source>
</evidence>
<sequence>MPGNFNAIPESVVQSWPKPNFIDPVRRGWMPAFALTWQIASTLLVAGRFYLRAKKQAGSFGLDDLMISIGWLFSVGFTALAWMGAERFDLDRHTWDVHTSLYVGTALTGWIAQLLFILSTVPTKLSVLLFYRRMAKDSLDRRWLYAIYLALSVTAAYGLAVLLTYCLICRPLSAYWESYDFTYDKPFTCIDGNALTLTSGVLSVLSDCYAVALPCLMLRHYSLDVPRKQKVVLNVIFALGFLVTGAGIARTYYLWKINHTYDTSWTGFDLYLWSLVELHLAIICACAPSLRAFFRRYLRERVKRSFSSVSYYAGGRRGKEDVEKGREVTERSESTQGIISLVCGAGDRGRKEDEEYIRTAEEYEAYVLRPLDRHKSVRGSEAVDMADGSAVLAPFPAFEATLFEDPKRCR</sequence>
<feature type="transmembrane region" description="Helical" evidence="6">
    <location>
        <begin position="110"/>
        <end position="131"/>
    </location>
</feature>
<feature type="transmembrane region" description="Helical" evidence="6">
    <location>
        <begin position="196"/>
        <end position="219"/>
    </location>
</feature>
<feature type="domain" description="Rhodopsin" evidence="7">
    <location>
        <begin position="48"/>
        <end position="296"/>
    </location>
</feature>
<keyword evidence="9" id="KW-1185">Reference proteome</keyword>
<reference evidence="8 9" key="1">
    <citation type="journal article" date="2023" name="G3 (Bethesda)">
        <title>A chromosome-level genome assembly of Zasmidium syzygii isolated from banana leaves.</title>
        <authorList>
            <person name="van Westerhoven A.C."/>
            <person name="Mehrabi R."/>
            <person name="Talebi R."/>
            <person name="Steentjes M.B.F."/>
            <person name="Corcolon B."/>
            <person name="Chong P.A."/>
            <person name="Kema G.H.J."/>
            <person name="Seidl M.F."/>
        </authorList>
    </citation>
    <scope>NUCLEOTIDE SEQUENCE [LARGE SCALE GENOMIC DNA]</scope>
    <source>
        <strain evidence="8 9">P124</strain>
    </source>
</reference>
<protein>
    <recommendedName>
        <fullName evidence="7">Rhodopsin domain-containing protein</fullName>
    </recommendedName>
</protein>
<feature type="transmembrane region" description="Helical" evidence="6">
    <location>
        <begin position="143"/>
        <end position="176"/>
    </location>
</feature>
<feature type="transmembrane region" description="Helical" evidence="6">
    <location>
        <begin position="63"/>
        <end position="85"/>
    </location>
</feature>
<dbReference type="PANTHER" id="PTHR33048">
    <property type="entry name" value="PTH11-LIKE INTEGRAL MEMBRANE PROTEIN (AFU_ORTHOLOGUE AFUA_5G11245)"/>
    <property type="match status" value="1"/>
</dbReference>
<feature type="transmembrane region" description="Helical" evidence="6">
    <location>
        <begin position="231"/>
        <end position="255"/>
    </location>
</feature>
<evidence type="ECO:0000256" key="4">
    <source>
        <dbReference type="ARBA" id="ARBA00023136"/>
    </source>
</evidence>
<dbReference type="Proteomes" id="UP001305779">
    <property type="component" value="Unassembled WGS sequence"/>
</dbReference>
<gene>
    <name evidence="8" type="ORF">PRZ48_010603</name>
</gene>
<evidence type="ECO:0000256" key="5">
    <source>
        <dbReference type="ARBA" id="ARBA00038359"/>
    </source>
</evidence>
<evidence type="ECO:0000259" key="7">
    <source>
        <dbReference type="Pfam" id="PF20684"/>
    </source>
</evidence>
<dbReference type="EMBL" id="JAXOVC010000008">
    <property type="protein sequence ID" value="KAK4497947.1"/>
    <property type="molecule type" value="Genomic_DNA"/>
</dbReference>
<evidence type="ECO:0000256" key="2">
    <source>
        <dbReference type="ARBA" id="ARBA00022692"/>
    </source>
</evidence>
<keyword evidence="3 6" id="KW-1133">Transmembrane helix</keyword>
<proteinExistence type="inferred from homology"/>